<dbReference type="CDD" id="cd06899">
    <property type="entry name" value="lectin_legume_LecRK_Arcelin_ConA"/>
    <property type="match status" value="1"/>
</dbReference>
<evidence type="ECO:0000256" key="1">
    <source>
        <dbReference type="ARBA" id="ARBA00007606"/>
    </source>
</evidence>
<dbReference type="AlphaFoldDB" id="A0A2R6XA05"/>
<dbReference type="SUPFAM" id="SSF49899">
    <property type="entry name" value="Concanavalin A-like lectins/glucanases"/>
    <property type="match status" value="1"/>
</dbReference>
<proteinExistence type="inferred from homology"/>
<evidence type="ECO:0000259" key="4">
    <source>
        <dbReference type="Pfam" id="PF00139"/>
    </source>
</evidence>
<keyword evidence="3" id="KW-0732">Signal</keyword>
<dbReference type="InterPro" id="IPR050258">
    <property type="entry name" value="Leguminous_Lectin"/>
</dbReference>
<comment type="similarity">
    <text evidence="1">Belongs to the leguminous lectin family.</text>
</comment>
<dbReference type="InterPro" id="IPR001220">
    <property type="entry name" value="Legume_lectin_dom"/>
</dbReference>
<dbReference type="Gramene" id="Mp5g05690.1">
    <property type="protein sequence ID" value="Mp5g05690.1.cds"/>
    <property type="gene ID" value="Mp5g05690"/>
</dbReference>
<dbReference type="Gene3D" id="2.60.120.200">
    <property type="match status" value="1"/>
</dbReference>
<sequence length="285" mass="31148">MMGTPTLLLLVLIGAGWCPNLVTYEVTLGTDASPFLCNEEGSLWCAGDANVGYKGVLHLTPNDRTKPQEYVETAGMALVSSPIDMRGYLYGWQSFRTHFTFKIEPIYSLVPGDGLAFVMIGSKEMGSAGGNLAVYNRSGWQIVQTVAIEFDTYQNTDLEDKNANHVGVDFQTTRSNISRDASEGGISLAGGEVIHAWIDYSAVDEQLEVRIRLDGRKPRDPFISYSVALSEIFSGPVAPTSQLQLQPTCRSRTRLQQSHLVNSASESCRLLPMVSTTSTEKPNPS</sequence>
<dbReference type="Proteomes" id="UP000244005">
    <property type="component" value="Unassembled WGS sequence"/>
</dbReference>
<dbReference type="InterPro" id="IPR013320">
    <property type="entry name" value="ConA-like_dom_sf"/>
</dbReference>
<dbReference type="PANTHER" id="PTHR32401">
    <property type="entry name" value="CONCANAVALIN A-LIKE LECTIN FAMILY PROTEIN"/>
    <property type="match status" value="1"/>
</dbReference>
<evidence type="ECO:0000313" key="5">
    <source>
        <dbReference type="EMBL" id="PTQ42936.1"/>
    </source>
</evidence>
<dbReference type="EMBL" id="KZ772699">
    <property type="protein sequence ID" value="PTQ42936.1"/>
    <property type="molecule type" value="Genomic_DNA"/>
</dbReference>
<dbReference type="PANTHER" id="PTHR32401:SF49">
    <property type="entry name" value="OS10G0129200 PROTEIN"/>
    <property type="match status" value="1"/>
</dbReference>
<keyword evidence="2" id="KW-0430">Lectin</keyword>
<evidence type="ECO:0000256" key="2">
    <source>
        <dbReference type="ARBA" id="ARBA00022734"/>
    </source>
</evidence>
<feature type="signal peptide" evidence="3">
    <location>
        <begin position="1"/>
        <end position="23"/>
    </location>
</feature>
<protein>
    <recommendedName>
        <fullName evidence="4">Legume lectin domain-containing protein</fullName>
    </recommendedName>
</protein>
<evidence type="ECO:0000256" key="3">
    <source>
        <dbReference type="SAM" id="SignalP"/>
    </source>
</evidence>
<dbReference type="GO" id="GO:0030246">
    <property type="term" value="F:carbohydrate binding"/>
    <property type="evidence" value="ECO:0007669"/>
    <property type="project" value="UniProtKB-KW"/>
</dbReference>
<dbReference type="OrthoDB" id="2019747at2759"/>
<name>A0A2R6XA05_MARPO</name>
<feature type="chain" id="PRO_5015351465" description="Legume lectin domain-containing protein" evidence="3">
    <location>
        <begin position="24"/>
        <end position="285"/>
    </location>
</feature>
<evidence type="ECO:0000313" key="6">
    <source>
        <dbReference type="Proteomes" id="UP000244005"/>
    </source>
</evidence>
<keyword evidence="6" id="KW-1185">Reference proteome</keyword>
<organism evidence="5 6">
    <name type="scientific">Marchantia polymorpha</name>
    <name type="common">Common liverwort</name>
    <name type="synonym">Marchantia aquatica</name>
    <dbReference type="NCBI Taxonomy" id="3197"/>
    <lineage>
        <taxon>Eukaryota</taxon>
        <taxon>Viridiplantae</taxon>
        <taxon>Streptophyta</taxon>
        <taxon>Embryophyta</taxon>
        <taxon>Marchantiophyta</taxon>
        <taxon>Marchantiopsida</taxon>
        <taxon>Marchantiidae</taxon>
        <taxon>Marchantiales</taxon>
        <taxon>Marchantiaceae</taxon>
        <taxon>Marchantia</taxon>
    </lineage>
</organism>
<dbReference type="Pfam" id="PF00139">
    <property type="entry name" value="Lectin_legB"/>
    <property type="match status" value="1"/>
</dbReference>
<accession>A0A2R6XA05</accession>
<reference evidence="6" key="1">
    <citation type="journal article" date="2017" name="Cell">
        <title>Insights into land plant evolution garnered from the Marchantia polymorpha genome.</title>
        <authorList>
            <person name="Bowman J.L."/>
            <person name="Kohchi T."/>
            <person name="Yamato K.T."/>
            <person name="Jenkins J."/>
            <person name="Shu S."/>
            <person name="Ishizaki K."/>
            <person name="Yamaoka S."/>
            <person name="Nishihama R."/>
            <person name="Nakamura Y."/>
            <person name="Berger F."/>
            <person name="Adam C."/>
            <person name="Aki S.S."/>
            <person name="Althoff F."/>
            <person name="Araki T."/>
            <person name="Arteaga-Vazquez M.A."/>
            <person name="Balasubrmanian S."/>
            <person name="Barry K."/>
            <person name="Bauer D."/>
            <person name="Boehm C.R."/>
            <person name="Briginshaw L."/>
            <person name="Caballero-Perez J."/>
            <person name="Catarino B."/>
            <person name="Chen F."/>
            <person name="Chiyoda S."/>
            <person name="Chovatia M."/>
            <person name="Davies K.M."/>
            <person name="Delmans M."/>
            <person name="Demura T."/>
            <person name="Dierschke T."/>
            <person name="Dolan L."/>
            <person name="Dorantes-Acosta A.E."/>
            <person name="Eklund D.M."/>
            <person name="Florent S.N."/>
            <person name="Flores-Sandoval E."/>
            <person name="Fujiyama A."/>
            <person name="Fukuzawa H."/>
            <person name="Galik B."/>
            <person name="Grimanelli D."/>
            <person name="Grimwood J."/>
            <person name="Grossniklaus U."/>
            <person name="Hamada T."/>
            <person name="Haseloff J."/>
            <person name="Hetherington A.J."/>
            <person name="Higo A."/>
            <person name="Hirakawa Y."/>
            <person name="Hundley H.N."/>
            <person name="Ikeda Y."/>
            <person name="Inoue K."/>
            <person name="Inoue S.I."/>
            <person name="Ishida S."/>
            <person name="Jia Q."/>
            <person name="Kakita M."/>
            <person name="Kanazawa T."/>
            <person name="Kawai Y."/>
            <person name="Kawashima T."/>
            <person name="Kennedy M."/>
            <person name="Kinose K."/>
            <person name="Kinoshita T."/>
            <person name="Kohara Y."/>
            <person name="Koide E."/>
            <person name="Komatsu K."/>
            <person name="Kopischke S."/>
            <person name="Kubo M."/>
            <person name="Kyozuka J."/>
            <person name="Lagercrantz U."/>
            <person name="Lin S.S."/>
            <person name="Lindquist E."/>
            <person name="Lipzen A.M."/>
            <person name="Lu C.W."/>
            <person name="De Luna E."/>
            <person name="Martienssen R.A."/>
            <person name="Minamino N."/>
            <person name="Mizutani M."/>
            <person name="Mizutani M."/>
            <person name="Mochizuki N."/>
            <person name="Monte I."/>
            <person name="Mosher R."/>
            <person name="Nagasaki H."/>
            <person name="Nakagami H."/>
            <person name="Naramoto S."/>
            <person name="Nishitani K."/>
            <person name="Ohtani M."/>
            <person name="Okamoto T."/>
            <person name="Okumura M."/>
            <person name="Phillips J."/>
            <person name="Pollak B."/>
            <person name="Reinders A."/>
            <person name="Rovekamp M."/>
            <person name="Sano R."/>
            <person name="Sawa S."/>
            <person name="Schmid M.W."/>
            <person name="Shirakawa M."/>
            <person name="Solano R."/>
            <person name="Spunde A."/>
            <person name="Suetsugu N."/>
            <person name="Sugano S."/>
            <person name="Sugiyama A."/>
            <person name="Sun R."/>
            <person name="Suzuki Y."/>
            <person name="Takenaka M."/>
            <person name="Takezawa D."/>
            <person name="Tomogane H."/>
            <person name="Tsuzuki M."/>
            <person name="Ueda T."/>
            <person name="Umeda M."/>
            <person name="Ward J.M."/>
            <person name="Watanabe Y."/>
            <person name="Yazaki K."/>
            <person name="Yokoyama R."/>
            <person name="Yoshitake Y."/>
            <person name="Yotsui I."/>
            <person name="Zachgo S."/>
            <person name="Schmutz J."/>
        </authorList>
    </citation>
    <scope>NUCLEOTIDE SEQUENCE [LARGE SCALE GENOMIC DNA]</scope>
    <source>
        <strain evidence="6">Tak-1</strain>
    </source>
</reference>
<feature type="domain" description="Legume lectin" evidence="4">
    <location>
        <begin position="40"/>
        <end position="234"/>
    </location>
</feature>
<gene>
    <name evidence="5" type="ORF">MARPO_0027s0056</name>
</gene>